<organism evidence="2 3">
    <name type="scientific">Spongisporangium articulatum</name>
    <dbReference type="NCBI Taxonomy" id="3362603"/>
    <lineage>
        <taxon>Bacteria</taxon>
        <taxon>Bacillati</taxon>
        <taxon>Actinomycetota</taxon>
        <taxon>Actinomycetes</taxon>
        <taxon>Kineosporiales</taxon>
        <taxon>Kineosporiaceae</taxon>
        <taxon>Spongisporangium</taxon>
    </lineage>
</organism>
<gene>
    <name evidence="2" type="ORF">ACIB24_18490</name>
</gene>
<evidence type="ECO:0000313" key="3">
    <source>
        <dbReference type="Proteomes" id="UP001612915"/>
    </source>
</evidence>
<dbReference type="EMBL" id="JBITLV010000006">
    <property type="protein sequence ID" value="MFI7589055.1"/>
    <property type="molecule type" value="Genomic_DNA"/>
</dbReference>
<dbReference type="SUPFAM" id="SSF46785">
    <property type="entry name" value="Winged helix' DNA-binding domain"/>
    <property type="match status" value="1"/>
</dbReference>
<dbReference type="Pfam" id="PF12802">
    <property type="entry name" value="MarR_2"/>
    <property type="match status" value="1"/>
</dbReference>
<evidence type="ECO:0000259" key="1">
    <source>
        <dbReference type="PROSITE" id="PS50995"/>
    </source>
</evidence>
<reference evidence="2 3" key="1">
    <citation type="submission" date="2024-10" db="EMBL/GenBank/DDBJ databases">
        <title>The Natural Products Discovery Center: Release of the First 8490 Sequenced Strains for Exploring Actinobacteria Biosynthetic Diversity.</title>
        <authorList>
            <person name="Kalkreuter E."/>
            <person name="Kautsar S.A."/>
            <person name="Yang D."/>
            <person name="Bader C.D."/>
            <person name="Teijaro C.N."/>
            <person name="Fluegel L."/>
            <person name="Davis C.M."/>
            <person name="Simpson J.R."/>
            <person name="Lauterbach L."/>
            <person name="Steele A.D."/>
            <person name="Gui C."/>
            <person name="Meng S."/>
            <person name="Li G."/>
            <person name="Viehrig K."/>
            <person name="Ye F."/>
            <person name="Su P."/>
            <person name="Kiefer A.F."/>
            <person name="Nichols A."/>
            <person name="Cepeda A.J."/>
            <person name="Yan W."/>
            <person name="Fan B."/>
            <person name="Jiang Y."/>
            <person name="Adhikari A."/>
            <person name="Zheng C.-J."/>
            <person name="Schuster L."/>
            <person name="Cowan T.M."/>
            <person name="Smanski M.J."/>
            <person name="Chevrette M.G."/>
            <person name="De Carvalho L.P.S."/>
            <person name="Shen B."/>
        </authorList>
    </citation>
    <scope>NUCLEOTIDE SEQUENCE [LARGE SCALE GENOMIC DNA]</scope>
    <source>
        <strain evidence="2 3">NPDC049639</strain>
    </source>
</reference>
<name>A0ABW8ARP0_9ACTN</name>
<keyword evidence="3" id="KW-1185">Reference proteome</keyword>
<dbReference type="RefSeq" id="WP_398283370.1">
    <property type="nucleotide sequence ID" value="NZ_JBITLV010000006.1"/>
</dbReference>
<evidence type="ECO:0000313" key="2">
    <source>
        <dbReference type="EMBL" id="MFI7589055.1"/>
    </source>
</evidence>
<sequence>MNEPRWLNDQEQLVWRSYLAATRLLGQALERELQRGADLPLGYYEILVRLSEAPGRSLRMSDLADVSESSRSRLSHAVSRLEERGWVRRRSCETDRRGAFAELTDAGFAALEAAAPTHLESVRAHLFDQLDETQVEQLGAICDRIVDGLRTACLVEGHELPAVVVPSSVPVTLAAP</sequence>
<accession>A0ABW8ARP0</accession>
<comment type="caution">
    <text evidence="2">The sequence shown here is derived from an EMBL/GenBank/DDBJ whole genome shotgun (WGS) entry which is preliminary data.</text>
</comment>
<dbReference type="InterPro" id="IPR036390">
    <property type="entry name" value="WH_DNA-bd_sf"/>
</dbReference>
<dbReference type="InterPro" id="IPR000835">
    <property type="entry name" value="HTH_MarR-typ"/>
</dbReference>
<dbReference type="PRINTS" id="PR00598">
    <property type="entry name" value="HTHMARR"/>
</dbReference>
<dbReference type="PROSITE" id="PS50995">
    <property type="entry name" value="HTH_MARR_2"/>
    <property type="match status" value="1"/>
</dbReference>
<dbReference type="Proteomes" id="UP001612915">
    <property type="component" value="Unassembled WGS sequence"/>
</dbReference>
<dbReference type="Gene3D" id="1.10.10.10">
    <property type="entry name" value="Winged helix-like DNA-binding domain superfamily/Winged helix DNA-binding domain"/>
    <property type="match status" value="1"/>
</dbReference>
<feature type="domain" description="HTH marR-type" evidence="1">
    <location>
        <begin position="11"/>
        <end position="147"/>
    </location>
</feature>
<dbReference type="PANTHER" id="PTHR33164:SF99">
    <property type="entry name" value="MARR FAMILY REGULATORY PROTEIN"/>
    <property type="match status" value="1"/>
</dbReference>
<protein>
    <submittedName>
        <fullName evidence="2">MarR family winged helix-turn-helix transcriptional regulator</fullName>
    </submittedName>
</protein>
<dbReference type="InterPro" id="IPR036388">
    <property type="entry name" value="WH-like_DNA-bd_sf"/>
</dbReference>
<dbReference type="InterPro" id="IPR039422">
    <property type="entry name" value="MarR/SlyA-like"/>
</dbReference>
<dbReference type="PANTHER" id="PTHR33164">
    <property type="entry name" value="TRANSCRIPTIONAL REGULATOR, MARR FAMILY"/>
    <property type="match status" value="1"/>
</dbReference>
<proteinExistence type="predicted"/>
<dbReference type="SMART" id="SM00347">
    <property type="entry name" value="HTH_MARR"/>
    <property type="match status" value="1"/>
</dbReference>